<dbReference type="Proteomes" id="UP000625711">
    <property type="component" value="Unassembled WGS sequence"/>
</dbReference>
<comment type="caution">
    <text evidence="2">The sequence shown here is derived from an EMBL/GenBank/DDBJ whole genome shotgun (WGS) entry which is preliminary data.</text>
</comment>
<dbReference type="AlphaFoldDB" id="A0A834I8Z6"/>
<sequence>MTYVSENLSTRSVKYNPGLCTSTLTTLIEAVGRETSTEHGPLVNSAPRAPKLYLAHLPAVTGCHSSTAPDRTDEQHTSIDPAEPGAAFRVLGRVVEGCGGGGGRSAALPFAVVARFYATKRKQTSRRQYQNNALCERTETDGHLFTCITEGRSPGSKRSDPD</sequence>
<feature type="region of interest" description="Disordered" evidence="1">
    <location>
        <begin position="64"/>
        <end position="83"/>
    </location>
</feature>
<accession>A0A834I8Z6</accession>
<organism evidence="2 3">
    <name type="scientific">Rhynchophorus ferrugineus</name>
    <name type="common">Red palm weevil</name>
    <name type="synonym">Curculio ferrugineus</name>
    <dbReference type="NCBI Taxonomy" id="354439"/>
    <lineage>
        <taxon>Eukaryota</taxon>
        <taxon>Metazoa</taxon>
        <taxon>Ecdysozoa</taxon>
        <taxon>Arthropoda</taxon>
        <taxon>Hexapoda</taxon>
        <taxon>Insecta</taxon>
        <taxon>Pterygota</taxon>
        <taxon>Neoptera</taxon>
        <taxon>Endopterygota</taxon>
        <taxon>Coleoptera</taxon>
        <taxon>Polyphaga</taxon>
        <taxon>Cucujiformia</taxon>
        <taxon>Curculionidae</taxon>
        <taxon>Dryophthorinae</taxon>
        <taxon>Rhynchophorus</taxon>
    </lineage>
</organism>
<keyword evidence="3" id="KW-1185">Reference proteome</keyword>
<protein>
    <submittedName>
        <fullName evidence="2">Uncharacterized protein</fullName>
    </submittedName>
</protein>
<gene>
    <name evidence="2" type="ORF">GWI33_013052</name>
</gene>
<evidence type="ECO:0000313" key="2">
    <source>
        <dbReference type="EMBL" id="KAF7274278.1"/>
    </source>
</evidence>
<dbReference type="EMBL" id="JAACXV010012962">
    <property type="protein sequence ID" value="KAF7274278.1"/>
    <property type="molecule type" value="Genomic_DNA"/>
</dbReference>
<reference evidence="2" key="1">
    <citation type="submission" date="2020-08" db="EMBL/GenBank/DDBJ databases">
        <title>Genome sequencing and assembly of the red palm weevil Rhynchophorus ferrugineus.</title>
        <authorList>
            <person name="Dias G.B."/>
            <person name="Bergman C.M."/>
            <person name="Manee M."/>
        </authorList>
    </citation>
    <scope>NUCLEOTIDE SEQUENCE</scope>
    <source>
        <strain evidence="2">AA-2017</strain>
        <tissue evidence="2">Whole larva</tissue>
    </source>
</reference>
<evidence type="ECO:0000256" key="1">
    <source>
        <dbReference type="SAM" id="MobiDB-lite"/>
    </source>
</evidence>
<name>A0A834I8Z6_RHYFE</name>
<evidence type="ECO:0000313" key="3">
    <source>
        <dbReference type="Proteomes" id="UP000625711"/>
    </source>
</evidence>
<proteinExistence type="predicted"/>